<sequence>MGNRTGRGKQRAPPLFVRRHTGGHLVKLIKFINPEKLIDISVAVVTLGRFTIVRQEVESGWPFLGMQGNRIARQLNIKMLFRQIDNIRTEHLCLRPGSRKKYLVITR</sequence>
<dbReference type="EMBL" id="JOKG01000002">
    <property type="protein sequence ID" value="KEQ14213.1"/>
    <property type="molecule type" value="Genomic_DNA"/>
</dbReference>
<evidence type="ECO:0000313" key="1">
    <source>
        <dbReference type="EMBL" id="KEQ14213.1"/>
    </source>
</evidence>
<reference evidence="1 2" key="1">
    <citation type="submission" date="2014-06" db="EMBL/GenBank/DDBJ databases">
        <title>Whole Genome Sequences of Three Symbiotic Endozoicomonas Bacteria.</title>
        <authorList>
            <person name="Neave M.J."/>
            <person name="Apprill A."/>
            <person name="Voolstra C.R."/>
        </authorList>
    </citation>
    <scope>NUCLEOTIDE SEQUENCE [LARGE SCALE GENOMIC DNA]</scope>
    <source>
        <strain evidence="1 2">LMG 24815</strain>
    </source>
</reference>
<accession>A0A081N6Z0</accession>
<keyword evidence="2" id="KW-1185">Reference proteome</keyword>
<comment type="caution">
    <text evidence="1">The sequence shown here is derived from an EMBL/GenBank/DDBJ whole genome shotgun (WGS) entry which is preliminary data.</text>
</comment>
<gene>
    <name evidence="1" type="ORF">GZ77_07245</name>
</gene>
<protein>
    <submittedName>
        <fullName evidence="1">Uncharacterized protein</fullName>
    </submittedName>
</protein>
<name>A0A081N6Z0_9GAMM</name>
<dbReference type="Proteomes" id="UP000028006">
    <property type="component" value="Unassembled WGS sequence"/>
</dbReference>
<dbReference type="AlphaFoldDB" id="A0A081N6Z0"/>
<proteinExistence type="predicted"/>
<evidence type="ECO:0000313" key="2">
    <source>
        <dbReference type="Proteomes" id="UP000028006"/>
    </source>
</evidence>
<organism evidence="1 2">
    <name type="scientific">Endozoicomonas montiporae</name>
    <dbReference type="NCBI Taxonomy" id="1027273"/>
    <lineage>
        <taxon>Bacteria</taxon>
        <taxon>Pseudomonadati</taxon>
        <taxon>Pseudomonadota</taxon>
        <taxon>Gammaproteobacteria</taxon>
        <taxon>Oceanospirillales</taxon>
        <taxon>Endozoicomonadaceae</taxon>
        <taxon>Endozoicomonas</taxon>
    </lineage>
</organism>